<organism evidence="5 6">
    <name type="scientific">Thermospira aquatica</name>
    <dbReference type="NCBI Taxonomy" id="2828656"/>
    <lineage>
        <taxon>Bacteria</taxon>
        <taxon>Pseudomonadati</taxon>
        <taxon>Spirochaetota</taxon>
        <taxon>Spirochaetia</taxon>
        <taxon>Brevinematales</taxon>
        <taxon>Thermospiraceae</taxon>
        <taxon>Thermospira</taxon>
    </lineage>
</organism>
<reference evidence="5" key="2">
    <citation type="submission" date="2022-06" db="EMBL/GenBank/DDBJ databases">
        <title>Thermospira aquatica gen. nov., sp. nov.</title>
        <authorList>
            <person name="Ben Ali Gam Z."/>
            <person name="Labat M."/>
        </authorList>
    </citation>
    <scope>NUCLEOTIDE SEQUENCE</scope>
    <source>
        <strain evidence="5">F1F22</strain>
    </source>
</reference>
<evidence type="ECO:0000256" key="3">
    <source>
        <dbReference type="ARBA" id="ARBA00023163"/>
    </source>
</evidence>
<dbReference type="PANTHER" id="PTHR38445">
    <property type="entry name" value="HTH-TYPE TRANSCRIPTIONAL REPRESSOR YTRA"/>
    <property type="match status" value="1"/>
</dbReference>
<sequence>MEFDSGQPIYLQIADLVCDSILRGVWKPGERIPSIRDMASQISVNPNTVVKAYNYLESQKIILNQRGIGFFVSDQGYAHVLRLKQELFISKECPRFFRQMNLVGISWENLQKLYEEFQQNEKETERKSIS</sequence>
<proteinExistence type="predicted"/>
<protein>
    <submittedName>
        <fullName evidence="5">GntR family transcriptional regulator</fullName>
    </submittedName>
</protein>
<dbReference type="InterPro" id="IPR036390">
    <property type="entry name" value="WH_DNA-bd_sf"/>
</dbReference>
<dbReference type="PROSITE" id="PS50949">
    <property type="entry name" value="HTH_GNTR"/>
    <property type="match status" value="1"/>
</dbReference>
<dbReference type="Gene3D" id="1.10.10.10">
    <property type="entry name" value="Winged helix-like DNA-binding domain superfamily/Winged helix DNA-binding domain"/>
    <property type="match status" value="1"/>
</dbReference>
<dbReference type="InterPro" id="IPR036388">
    <property type="entry name" value="WH-like_DNA-bd_sf"/>
</dbReference>
<keyword evidence="1" id="KW-0805">Transcription regulation</keyword>
<keyword evidence="6" id="KW-1185">Reference proteome</keyword>
<evidence type="ECO:0000313" key="5">
    <source>
        <dbReference type="EMBL" id="URA10468.1"/>
    </source>
</evidence>
<evidence type="ECO:0000259" key="4">
    <source>
        <dbReference type="PROSITE" id="PS50949"/>
    </source>
</evidence>
<keyword evidence="2" id="KW-0238">DNA-binding</keyword>
<dbReference type="InterPro" id="IPR000524">
    <property type="entry name" value="Tscrpt_reg_HTH_GntR"/>
</dbReference>
<name>A0AAX3BDQ5_9SPIR</name>
<dbReference type="GO" id="GO:0003700">
    <property type="term" value="F:DNA-binding transcription factor activity"/>
    <property type="evidence" value="ECO:0007669"/>
    <property type="project" value="InterPro"/>
</dbReference>
<dbReference type="CDD" id="cd07377">
    <property type="entry name" value="WHTH_GntR"/>
    <property type="match status" value="1"/>
</dbReference>
<reference evidence="5" key="1">
    <citation type="submission" date="2021-04" db="EMBL/GenBank/DDBJ databases">
        <authorList>
            <person name="Postec A."/>
        </authorList>
    </citation>
    <scope>NUCLEOTIDE SEQUENCE</scope>
    <source>
        <strain evidence="5">F1F22</strain>
    </source>
</reference>
<dbReference type="RefSeq" id="WP_271435595.1">
    <property type="nucleotide sequence ID" value="NZ_CP073355.1"/>
</dbReference>
<evidence type="ECO:0000313" key="6">
    <source>
        <dbReference type="Proteomes" id="UP001056539"/>
    </source>
</evidence>
<dbReference type="Proteomes" id="UP001056539">
    <property type="component" value="Chromosome"/>
</dbReference>
<dbReference type="KEGG" id="taqu:KDW03_01310"/>
<dbReference type="Gene3D" id="1.10.287.100">
    <property type="match status" value="1"/>
</dbReference>
<dbReference type="EMBL" id="CP073355">
    <property type="protein sequence ID" value="URA10468.1"/>
    <property type="molecule type" value="Genomic_DNA"/>
</dbReference>
<feature type="domain" description="HTH gntR-type" evidence="4">
    <location>
        <begin position="7"/>
        <end position="75"/>
    </location>
</feature>
<dbReference type="SUPFAM" id="SSF46785">
    <property type="entry name" value="Winged helix' DNA-binding domain"/>
    <property type="match status" value="1"/>
</dbReference>
<dbReference type="Pfam" id="PF00392">
    <property type="entry name" value="GntR"/>
    <property type="match status" value="1"/>
</dbReference>
<dbReference type="SMART" id="SM00345">
    <property type="entry name" value="HTH_GNTR"/>
    <property type="match status" value="1"/>
</dbReference>
<dbReference type="AlphaFoldDB" id="A0AAX3BDQ5"/>
<evidence type="ECO:0000256" key="1">
    <source>
        <dbReference type="ARBA" id="ARBA00023015"/>
    </source>
</evidence>
<dbReference type="PANTHER" id="PTHR38445:SF10">
    <property type="entry name" value="GNTR-FAMILY TRANSCRIPTIONAL REGULATOR"/>
    <property type="match status" value="1"/>
</dbReference>
<gene>
    <name evidence="5" type="ORF">KDW03_01310</name>
</gene>
<accession>A0AAX3BDQ5</accession>
<keyword evidence="3" id="KW-0804">Transcription</keyword>
<dbReference type="GO" id="GO:0003677">
    <property type="term" value="F:DNA binding"/>
    <property type="evidence" value="ECO:0007669"/>
    <property type="project" value="UniProtKB-KW"/>
</dbReference>
<evidence type="ECO:0000256" key="2">
    <source>
        <dbReference type="ARBA" id="ARBA00023125"/>
    </source>
</evidence>